<sequence>MDLEFIYNISFWIKFVLIYSAFVITPVFFMNFTGSMGFGTKILFLVGGAAGVMIALNGKTIKYGKNRR</sequence>
<keyword evidence="1" id="KW-0812">Transmembrane</keyword>
<dbReference type="EMBL" id="LAZR01048528">
    <property type="protein sequence ID" value="KKK91719.1"/>
    <property type="molecule type" value="Genomic_DNA"/>
</dbReference>
<reference evidence="2" key="1">
    <citation type="journal article" date="2015" name="Nature">
        <title>Complex archaea that bridge the gap between prokaryotes and eukaryotes.</title>
        <authorList>
            <person name="Spang A."/>
            <person name="Saw J.H."/>
            <person name="Jorgensen S.L."/>
            <person name="Zaremba-Niedzwiedzka K."/>
            <person name="Martijn J."/>
            <person name="Lind A.E."/>
            <person name="van Eijk R."/>
            <person name="Schleper C."/>
            <person name="Guy L."/>
            <person name="Ettema T.J."/>
        </authorList>
    </citation>
    <scope>NUCLEOTIDE SEQUENCE</scope>
</reference>
<proteinExistence type="predicted"/>
<evidence type="ECO:0000256" key="1">
    <source>
        <dbReference type="SAM" id="Phobius"/>
    </source>
</evidence>
<comment type="caution">
    <text evidence="2">The sequence shown here is derived from an EMBL/GenBank/DDBJ whole genome shotgun (WGS) entry which is preliminary data.</text>
</comment>
<protein>
    <submittedName>
        <fullName evidence="2">Uncharacterized protein</fullName>
    </submittedName>
</protein>
<keyword evidence="1" id="KW-0472">Membrane</keyword>
<gene>
    <name evidence="2" type="ORF">LCGC14_2710110</name>
</gene>
<feature type="transmembrane region" description="Helical" evidence="1">
    <location>
        <begin position="38"/>
        <end position="58"/>
    </location>
</feature>
<dbReference type="AlphaFoldDB" id="A0A0F9BM63"/>
<name>A0A0F9BM63_9ZZZZ</name>
<feature type="transmembrane region" description="Helical" evidence="1">
    <location>
        <begin position="12"/>
        <end position="32"/>
    </location>
</feature>
<keyword evidence="1" id="KW-1133">Transmembrane helix</keyword>
<accession>A0A0F9BM63</accession>
<organism evidence="2">
    <name type="scientific">marine sediment metagenome</name>
    <dbReference type="NCBI Taxonomy" id="412755"/>
    <lineage>
        <taxon>unclassified sequences</taxon>
        <taxon>metagenomes</taxon>
        <taxon>ecological metagenomes</taxon>
    </lineage>
</organism>
<evidence type="ECO:0000313" key="2">
    <source>
        <dbReference type="EMBL" id="KKK91719.1"/>
    </source>
</evidence>